<feature type="transmembrane region" description="Helical" evidence="5">
    <location>
        <begin position="332"/>
        <end position="351"/>
    </location>
</feature>
<dbReference type="GO" id="GO:0004888">
    <property type="term" value="F:transmembrane signaling receptor activity"/>
    <property type="evidence" value="ECO:0007669"/>
    <property type="project" value="InterPro"/>
</dbReference>
<evidence type="ECO:0000256" key="2">
    <source>
        <dbReference type="ARBA" id="ARBA00022481"/>
    </source>
</evidence>
<dbReference type="FunFam" id="1.10.287.950:FF:000001">
    <property type="entry name" value="Methyl-accepting chemotaxis sensory transducer"/>
    <property type="match status" value="1"/>
</dbReference>
<comment type="caution">
    <text evidence="8">The sequence shown here is derived from an EMBL/GenBank/DDBJ whole genome shotgun (WGS) entry which is preliminary data.</text>
</comment>
<dbReference type="Pfam" id="PF00015">
    <property type="entry name" value="MCPsignal"/>
    <property type="match status" value="1"/>
</dbReference>
<evidence type="ECO:0000259" key="7">
    <source>
        <dbReference type="PROSITE" id="PS50885"/>
    </source>
</evidence>
<evidence type="ECO:0000313" key="9">
    <source>
        <dbReference type="Proteomes" id="UP000450676"/>
    </source>
</evidence>
<dbReference type="Pfam" id="PF17201">
    <property type="entry name" value="Cache_3-Cache_2"/>
    <property type="match status" value="1"/>
</dbReference>
<keyword evidence="5" id="KW-0472">Membrane</keyword>
<gene>
    <name evidence="8" type="ORF">GTP77_03300</name>
</gene>
<evidence type="ECO:0000256" key="5">
    <source>
        <dbReference type="SAM" id="Phobius"/>
    </source>
</evidence>
<organism evidence="8 9">
    <name type="scientific">Pseudoduganella aquatica</name>
    <dbReference type="NCBI Taxonomy" id="2660641"/>
    <lineage>
        <taxon>Bacteria</taxon>
        <taxon>Pseudomonadati</taxon>
        <taxon>Pseudomonadota</taxon>
        <taxon>Betaproteobacteria</taxon>
        <taxon>Burkholderiales</taxon>
        <taxon>Oxalobacteraceae</taxon>
        <taxon>Telluria group</taxon>
        <taxon>Pseudoduganella</taxon>
    </lineage>
</organism>
<dbReference type="SMART" id="SM00283">
    <property type="entry name" value="MA"/>
    <property type="match status" value="1"/>
</dbReference>
<dbReference type="GO" id="GO:0007165">
    <property type="term" value="P:signal transduction"/>
    <property type="evidence" value="ECO:0007669"/>
    <property type="project" value="UniProtKB-KW"/>
</dbReference>
<dbReference type="InterPro" id="IPR004090">
    <property type="entry name" value="Chemotax_Me-accpt_rcpt"/>
</dbReference>
<evidence type="ECO:0000256" key="1">
    <source>
        <dbReference type="ARBA" id="ARBA00004370"/>
    </source>
</evidence>
<dbReference type="SUPFAM" id="SSF103190">
    <property type="entry name" value="Sensory domain-like"/>
    <property type="match status" value="1"/>
</dbReference>
<dbReference type="InterPro" id="IPR003660">
    <property type="entry name" value="HAMP_dom"/>
</dbReference>
<dbReference type="GO" id="GO:0006935">
    <property type="term" value="P:chemotaxis"/>
    <property type="evidence" value="ECO:0007669"/>
    <property type="project" value="InterPro"/>
</dbReference>
<dbReference type="SUPFAM" id="SSF58104">
    <property type="entry name" value="Methyl-accepting chemotaxis protein (MCP) signaling domain"/>
    <property type="match status" value="1"/>
</dbReference>
<reference evidence="8 9" key="1">
    <citation type="submission" date="2019-12" db="EMBL/GenBank/DDBJ databases">
        <title>Novel species isolated from a subtropical stream in China.</title>
        <authorList>
            <person name="Lu H."/>
        </authorList>
    </citation>
    <scope>NUCLEOTIDE SEQUENCE [LARGE SCALE GENOMIC DNA]</scope>
    <source>
        <strain evidence="8 9">FT127W</strain>
    </source>
</reference>
<feature type="domain" description="HAMP" evidence="7">
    <location>
        <begin position="353"/>
        <end position="405"/>
    </location>
</feature>
<dbReference type="InterPro" id="IPR029151">
    <property type="entry name" value="Sensor-like_sf"/>
</dbReference>
<comment type="similarity">
    <text evidence="3">Belongs to the methyl-accepting chemotaxis (MCP) protein family.</text>
</comment>
<accession>A0A7X4KJR7</accession>
<evidence type="ECO:0000313" key="8">
    <source>
        <dbReference type="EMBL" id="MYN06354.1"/>
    </source>
</evidence>
<evidence type="ECO:0000256" key="3">
    <source>
        <dbReference type="ARBA" id="ARBA00029447"/>
    </source>
</evidence>
<name>A0A7X4KJR7_9BURK</name>
<dbReference type="InterPro" id="IPR033462">
    <property type="entry name" value="Cache_3-Cache_2"/>
</dbReference>
<feature type="transmembrane region" description="Helical" evidence="5">
    <location>
        <begin position="20"/>
        <end position="44"/>
    </location>
</feature>
<dbReference type="EMBL" id="WWCU01000002">
    <property type="protein sequence ID" value="MYN06354.1"/>
    <property type="molecule type" value="Genomic_DNA"/>
</dbReference>
<dbReference type="Pfam" id="PF00672">
    <property type="entry name" value="HAMP"/>
    <property type="match status" value="1"/>
</dbReference>
<dbReference type="PRINTS" id="PR00260">
    <property type="entry name" value="CHEMTRNSDUCR"/>
</dbReference>
<evidence type="ECO:0000256" key="4">
    <source>
        <dbReference type="PROSITE-ProRule" id="PRU00284"/>
    </source>
</evidence>
<evidence type="ECO:0000259" key="6">
    <source>
        <dbReference type="PROSITE" id="PS50111"/>
    </source>
</evidence>
<comment type="subcellular location">
    <subcellularLocation>
        <location evidence="1">Membrane</location>
    </subcellularLocation>
</comment>
<dbReference type="PANTHER" id="PTHR43531:SF14">
    <property type="entry name" value="METHYL-ACCEPTING CHEMOTAXIS PROTEIN I-RELATED"/>
    <property type="match status" value="1"/>
</dbReference>
<dbReference type="Proteomes" id="UP000450676">
    <property type="component" value="Unassembled WGS sequence"/>
</dbReference>
<dbReference type="PROSITE" id="PS50885">
    <property type="entry name" value="HAMP"/>
    <property type="match status" value="1"/>
</dbReference>
<protein>
    <submittedName>
        <fullName evidence="8">HAMP domain-containing protein</fullName>
    </submittedName>
</protein>
<keyword evidence="2" id="KW-0488">Methylation</keyword>
<dbReference type="PANTHER" id="PTHR43531">
    <property type="entry name" value="PROTEIN ICFG"/>
    <property type="match status" value="1"/>
</dbReference>
<dbReference type="Gene3D" id="3.30.450.20">
    <property type="entry name" value="PAS domain"/>
    <property type="match status" value="1"/>
</dbReference>
<dbReference type="PROSITE" id="PS50111">
    <property type="entry name" value="CHEMOTAXIS_TRANSDUC_2"/>
    <property type="match status" value="1"/>
</dbReference>
<dbReference type="SMART" id="SM00304">
    <property type="entry name" value="HAMP"/>
    <property type="match status" value="1"/>
</dbReference>
<dbReference type="InterPro" id="IPR051310">
    <property type="entry name" value="MCP_chemotaxis"/>
</dbReference>
<keyword evidence="4" id="KW-0807">Transducer</keyword>
<dbReference type="InterPro" id="IPR004089">
    <property type="entry name" value="MCPsignal_dom"/>
</dbReference>
<keyword evidence="9" id="KW-1185">Reference proteome</keyword>
<proteinExistence type="inferred from homology"/>
<sequence length="654" mass="69358">MRDSKFDPRLWGVGAKITAFTFALVSAIIGILILLISSATTNLLEENSTHSVRQELQGVTDMVDIFNTTLKAQTAGYAGMLAASFDGKFTLDESATTDVAGKPAPTLKNGEQVLNMDFSVPDKFQRNSGSVATIFAATGEDFIRISTSLKKENGERAIGTLLDRAHPGYAKLRAGDNYTGLATLFGKQYMTRYDPIRNAGGKVIGILFVGVDVSASLRALKDKIKSIKVGQTGYFYVLDSTPGKAAGTLVVHPAKEGANIIDSKDAGGREFIKEIIEKKQGLIRYPWLNPGESSAREKVVVYTAFPDWNWVIAGGAYAEEITMDAVRLRNRYVMFGFVALAAFAVALMLLVRNYVTRPLVEAEGAAERIAEGDLTVTLHTTSKDEIGKLCGAMNGISGKLSGVVGQVRAGAEHIATATSEIATGNQDLCQRTEQQASNLEETAAAMEQLTATVRQNAENALEANRLAVAASDTAARGGQVVSQVVETMGTINQSSRKIVDIISVIDGIAFQTNILALNAAVEAARAGEQGRGFAVVASEVRNLAQRSAGAAKEIKELINASVEQVEAGSKLVQQAGSTMDEVVSSVAHVTGIMTEISAASQEQNAGIAQVNTAITRMDEVTQQNAALVEQAAAAAASLQEEAASLAQVVRVFQL</sequence>
<keyword evidence="5" id="KW-0812">Transmembrane</keyword>
<dbReference type="GO" id="GO:0005886">
    <property type="term" value="C:plasma membrane"/>
    <property type="evidence" value="ECO:0007669"/>
    <property type="project" value="TreeGrafter"/>
</dbReference>
<dbReference type="CDD" id="cd06225">
    <property type="entry name" value="HAMP"/>
    <property type="match status" value="1"/>
</dbReference>
<dbReference type="AlphaFoldDB" id="A0A7X4KJR7"/>
<dbReference type="Gene3D" id="1.10.287.950">
    <property type="entry name" value="Methyl-accepting chemotaxis protein"/>
    <property type="match status" value="1"/>
</dbReference>
<feature type="domain" description="Methyl-accepting transducer" evidence="6">
    <location>
        <begin position="410"/>
        <end position="639"/>
    </location>
</feature>
<keyword evidence="5" id="KW-1133">Transmembrane helix</keyword>
<dbReference type="CDD" id="cd11386">
    <property type="entry name" value="MCP_signal"/>
    <property type="match status" value="1"/>
</dbReference>
<dbReference type="RefSeq" id="WP_161070727.1">
    <property type="nucleotide sequence ID" value="NZ_CP086370.1"/>
</dbReference>
<dbReference type="CDD" id="cd12912">
    <property type="entry name" value="PDC2_MCP_like"/>
    <property type="match status" value="1"/>
</dbReference>